<evidence type="ECO:0000256" key="2">
    <source>
        <dbReference type="SAM" id="Phobius"/>
    </source>
</evidence>
<accession>A0A1I1XXC4</accession>
<proteinExistence type="predicted"/>
<organism evidence="3 4">
    <name type="scientific">Blastococcus tunisiensis</name>
    <dbReference type="NCBI Taxonomy" id="1798228"/>
    <lineage>
        <taxon>Bacteria</taxon>
        <taxon>Bacillati</taxon>
        <taxon>Actinomycetota</taxon>
        <taxon>Actinomycetes</taxon>
        <taxon>Geodermatophilales</taxon>
        <taxon>Geodermatophilaceae</taxon>
        <taxon>Blastococcus</taxon>
    </lineage>
</organism>
<gene>
    <name evidence="3" type="ORF">SAMN05216574_102200</name>
</gene>
<keyword evidence="2" id="KW-1133">Transmembrane helix</keyword>
<dbReference type="Proteomes" id="UP000198589">
    <property type="component" value="Unassembled WGS sequence"/>
</dbReference>
<dbReference type="STRING" id="1798228.SAMN05216574_102200"/>
<protein>
    <recommendedName>
        <fullName evidence="5">MucR family transcriptional regulator</fullName>
    </recommendedName>
</protein>
<evidence type="ECO:0000313" key="3">
    <source>
        <dbReference type="EMBL" id="SFE11882.1"/>
    </source>
</evidence>
<keyword evidence="2" id="KW-0472">Membrane</keyword>
<name>A0A1I1XXC4_9ACTN</name>
<keyword evidence="4" id="KW-1185">Reference proteome</keyword>
<feature type="transmembrane region" description="Helical" evidence="2">
    <location>
        <begin position="33"/>
        <end position="54"/>
    </location>
</feature>
<feature type="region of interest" description="Disordered" evidence="1">
    <location>
        <begin position="90"/>
        <end position="116"/>
    </location>
</feature>
<evidence type="ECO:0000256" key="1">
    <source>
        <dbReference type="SAM" id="MobiDB-lite"/>
    </source>
</evidence>
<reference evidence="4" key="1">
    <citation type="submission" date="2016-10" db="EMBL/GenBank/DDBJ databases">
        <authorList>
            <person name="Varghese N."/>
            <person name="Submissions S."/>
        </authorList>
    </citation>
    <scope>NUCLEOTIDE SEQUENCE [LARGE SCALE GENOMIC DNA]</scope>
    <source>
        <strain evidence="4">DSM 46838</strain>
    </source>
</reference>
<evidence type="ECO:0000313" key="4">
    <source>
        <dbReference type="Proteomes" id="UP000198589"/>
    </source>
</evidence>
<keyword evidence="2" id="KW-0812">Transmembrane</keyword>
<dbReference type="AlphaFoldDB" id="A0A1I1XXC4"/>
<sequence length="241" mass="25064">MPTRCGLTAPTTVRRVWHPVGRLPARVYWRRRIVVLVVLLALLGGLAWLGVALLSGRDGTGAAAADRTEPVPEPALARVVPSVTAVATPDPPPVAVTQAAPPEAPPEPLAGGPCTDDMITLEVRAPAEVPVGSKPTFELAVANVSAVPCVRALDKGLQEIVMLDAAGNRVWGSNDCFPEASSDARTLAPGEVVSIPLVWGGLTSEPTCTVPRGNPAPGPYVLRARLDTEVSPDAPITLVQL</sequence>
<dbReference type="EMBL" id="FOND01000002">
    <property type="protein sequence ID" value="SFE11882.1"/>
    <property type="molecule type" value="Genomic_DNA"/>
</dbReference>
<evidence type="ECO:0008006" key="5">
    <source>
        <dbReference type="Google" id="ProtNLM"/>
    </source>
</evidence>